<organism evidence="2 3">
    <name type="scientific">Merluccius polli</name>
    <name type="common">Benguela hake</name>
    <name type="synonym">Merluccius cadenati</name>
    <dbReference type="NCBI Taxonomy" id="89951"/>
    <lineage>
        <taxon>Eukaryota</taxon>
        <taxon>Metazoa</taxon>
        <taxon>Chordata</taxon>
        <taxon>Craniata</taxon>
        <taxon>Vertebrata</taxon>
        <taxon>Euteleostomi</taxon>
        <taxon>Actinopterygii</taxon>
        <taxon>Neopterygii</taxon>
        <taxon>Teleostei</taxon>
        <taxon>Neoteleostei</taxon>
        <taxon>Acanthomorphata</taxon>
        <taxon>Zeiogadaria</taxon>
        <taxon>Gadariae</taxon>
        <taxon>Gadiformes</taxon>
        <taxon>Gadoidei</taxon>
        <taxon>Merlucciidae</taxon>
        <taxon>Merluccius</taxon>
    </lineage>
</organism>
<feature type="compositionally biased region" description="Basic and acidic residues" evidence="1">
    <location>
        <begin position="1"/>
        <end position="12"/>
    </location>
</feature>
<protein>
    <submittedName>
        <fullName evidence="2">Uncharacterized protein</fullName>
    </submittedName>
</protein>
<gene>
    <name evidence="2" type="ORF">N1851_026456</name>
</gene>
<evidence type="ECO:0000256" key="1">
    <source>
        <dbReference type="SAM" id="MobiDB-lite"/>
    </source>
</evidence>
<evidence type="ECO:0000313" key="3">
    <source>
        <dbReference type="Proteomes" id="UP001174136"/>
    </source>
</evidence>
<feature type="region of interest" description="Disordered" evidence="1">
    <location>
        <begin position="56"/>
        <end position="124"/>
    </location>
</feature>
<feature type="region of interest" description="Disordered" evidence="1">
    <location>
        <begin position="152"/>
        <end position="194"/>
    </location>
</feature>
<dbReference type="AlphaFoldDB" id="A0AA47NV67"/>
<feature type="compositionally biased region" description="Polar residues" evidence="1">
    <location>
        <begin position="103"/>
        <end position="117"/>
    </location>
</feature>
<dbReference type="Proteomes" id="UP001174136">
    <property type="component" value="Unassembled WGS sequence"/>
</dbReference>
<proteinExistence type="predicted"/>
<feature type="compositionally biased region" description="Polar residues" evidence="1">
    <location>
        <begin position="14"/>
        <end position="38"/>
    </location>
</feature>
<feature type="region of interest" description="Disordered" evidence="1">
    <location>
        <begin position="1"/>
        <end position="40"/>
    </location>
</feature>
<dbReference type="EMBL" id="JAOPHQ010004895">
    <property type="protein sequence ID" value="KAK0137347.1"/>
    <property type="molecule type" value="Genomic_DNA"/>
</dbReference>
<name>A0AA47NV67_MERPO</name>
<evidence type="ECO:0000313" key="2">
    <source>
        <dbReference type="EMBL" id="KAK0137347.1"/>
    </source>
</evidence>
<reference evidence="2" key="1">
    <citation type="journal article" date="2023" name="Front. Mar. Sci.">
        <title>A new Merluccius polli reference genome to investigate the effects of global change in West African waters.</title>
        <authorList>
            <person name="Mateo J.L."/>
            <person name="Blanco-Fernandez C."/>
            <person name="Garcia-Vazquez E."/>
            <person name="Machado-Schiaffino G."/>
        </authorList>
    </citation>
    <scope>NUCLEOTIDE SEQUENCE</scope>
    <source>
        <strain evidence="2">C29</strain>
        <tissue evidence="2">Fin</tissue>
    </source>
</reference>
<keyword evidence="3" id="KW-1185">Reference proteome</keyword>
<comment type="caution">
    <text evidence="2">The sequence shown here is derived from an EMBL/GenBank/DDBJ whole genome shotgun (WGS) entry which is preliminary data.</text>
</comment>
<accession>A0AA47NV67</accession>
<sequence>MQVLSKKEHGRCETQLTSQLTNHDMPLASQSNTTLTTHHPTDQGCLIFPGPPPALLAPSPMWGAGGGGREGQRGTPPGLADIRLRPSFSGLGQNLLPPRPPRTGQQAPPSTANQSKPCHSPCRNPAAANQLAEFQLRGGGARQGSDRQAYLTDPFCIPLDGPPLPTSGGRRQTTGGELRRRGQQSAKHTDSWVT</sequence>